<evidence type="ECO:0000256" key="7">
    <source>
        <dbReference type="ARBA" id="ARBA00022840"/>
    </source>
</evidence>
<dbReference type="Gene3D" id="1.10.860.10">
    <property type="entry name" value="DNAb Helicase, Chain A"/>
    <property type="match status" value="1"/>
</dbReference>
<dbReference type="GO" id="GO:0005524">
    <property type="term" value="F:ATP binding"/>
    <property type="evidence" value="ECO:0007669"/>
    <property type="project" value="UniProtKB-KW"/>
</dbReference>
<keyword evidence="7" id="KW-0067">ATP-binding</keyword>
<evidence type="ECO:0000256" key="6">
    <source>
        <dbReference type="ARBA" id="ARBA00022806"/>
    </source>
</evidence>
<dbReference type="PANTHER" id="PTHR30153">
    <property type="entry name" value="REPLICATIVE DNA HELICASE DNAB"/>
    <property type="match status" value="1"/>
</dbReference>
<dbReference type="InterPro" id="IPR016136">
    <property type="entry name" value="DNA_helicase_N/primase_C"/>
</dbReference>
<evidence type="ECO:0000313" key="13">
    <source>
        <dbReference type="EMBL" id="KKM59970.1"/>
    </source>
</evidence>
<dbReference type="GO" id="GO:0016787">
    <property type="term" value="F:hydrolase activity"/>
    <property type="evidence" value="ECO:0007669"/>
    <property type="project" value="UniProtKB-KW"/>
</dbReference>
<evidence type="ECO:0000256" key="11">
    <source>
        <dbReference type="ARBA" id="ARBA00048954"/>
    </source>
</evidence>
<dbReference type="GO" id="GO:1990077">
    <property type="term" value="C:primosome complex"/>
    <property type="evidence" value="ECO:0007669"/>
    <property type="project" value="UniProtKB-KW"/>
</dbReference>
<evidence type="ECO:0000259" key="12">
    <source>
        <dbReference type="PROSITE" id="PS51199"/>
    </source>
</evidence>
<dbReference type="Gene3D" id="3.40.50.300">
    <property type="entry name" value="P-loop containing nucleotide triphosphate hydrolases"/>
    <property type="match status" value="1"/>
</dbReference>
<dbReference type="InterPro" id="IPR027417">
    <property type="entry name" value="P-loop_NTPase"/>
</dbReference>
<dbReference type="GO" id="GO:0003677">
    <property type="term" value="F:DNA binding"/>
    <property type="evidence" value="ECO:0007669"/>
    <property type="project" value="UniProtKB-KW"/>
</dbReference>
<protein>
    <recommendedName>
        <fullName evidence="10">DNA 5'-3' helicase</fullName>
        <ecNumber evidence="10">5.6.2.3</ecNumber>
    </recommendedName>
</protein>
<keyword evidence="9" id="KW-0413">Isomerase</keyword>
<name>A0A0F9L7N4_9ZZZZ</name>
<dbReference type="Pfam" id="PF00772">
    <property type="entry name" value="DnaB"/>
    <property type="match status" value="1"/>
</dbReference>
<organism evidence="13">
    <name type="scientific">marine sediment metagenome</name>
    <dbReference type="NCBI Taxonomy" id="412755"/>
    <lineage>
        <taxon>unclassified sequences</taxon>
        <taxon>metagenomes</taxon>
        <taxon>ecological metagenomes</taxon>
    </lineage>
</organism>
<evidence type="ECO:0000256" key="9">
    <source>
        <dbReference type="ARBA" id="ARBA00023235"/>
    </source>
</evidence>
<dbReference type="SUPFAM" id="SSF52540">
    <property type="entry name" value="P-loop containing nucleoside triphosphate hydrolases"/>
    <property type="match status" value="1"/>
</dbReference>
<dbReference type="InterPro" id="IPR007693">
    <property type="entry name" value="DNA_helicase_DnaB-like_N"/>
</dbReference>
<dbReference type="GO" id="GO:0006269">
    <property type="term" value="P:DNA replication, synthesis of primer"/>
    <property type="evidence" value="ECO:0007669"/>
    <property type="project" value="UniProtKB-KW"/>
</dbReference>
<keyword evidence="8" id="KW-0238">DNA-binding</keyword>
<keyword evidence="4" id="KW-0547">Nucleotide-binding</keyword>
<evidence type="ECO:0000256" key="10">
    <source>
        <dbReference type="ARBA" id="ARBA00044969"/>
    </source>
</evidence>
<keyword evidence="6" id="KW-0347">Helicase</keyword>
<dbReference type="NCBIfam" id="TIGR00665">
    <property type="entry name" value="DnaB"/>
    <property type="match status" value="1"/>
</dbReference>
<comment type="caution">
    <text evidence="13">The sequence shown here is derived from an EMBL/GenBank/DDBJ whole genome shotgun (WGS) entry which is preliminary data.</text>
</comment>
<accession>A0A0F9L7N4</accession>
<dbReference type="EC" id="5.6.2.3" evidence="10"/>
<dbReference type="InterPro" id="IPR036185">
    <property type="entry name" value="DNA_heli_DnaB-like_N_sf"/>
</dbReference>
<sequence length="445" mass="48442">GVIGSIILLRAMFDEVIEVIGPEDFYNDANKVIYERLLELHAAGKPIDVTLLATALKATGDWERAGGTAYMWEVGNSVPHASSATYYAEIIQTASKRRGIINAATETLQDAYDLQIDPDELCGRVARQIDNIAAGRRAADLVTAETAVDDALKKAHERYANNVSSGLPTGLHDYDRRLGGLHNSELVVLAARPGMGKTALALQIALHNAVDGEVVLYWSCEMSSTELMTRAVCAKAKVSSRTIRGGTLTATDLSALDVAGDSLRQAELHIDDRPGLKVCDIRLAARRVKRQKSLALVVVDYLQMLAVDDRRAARHTAVGQMSGDLKTLSRELDVPVLCLAQLNRQSEQNKDHRPTLSSLRESGAIEQDADVVAFIHRAEVYEPRDEMLHGQAELLVQKNRNGPTGNFKLTWNASATTFGTAALSTQQEYDFGECGDGTSSNADDW</sequence>
<evidence type="ECO:0000256" key="8">
    <source>
        <dbReference type="ARBA" id="ARBA00023125"/>
    </source>
</evidence>
<keyword evidence="5" id="KW-0378">Hydrolase</keyword>
<dbReference type="InterPro" id="IPR007692">
    <property type="entry name" value="DNA_helicase_DnaB"/>
</dbReference>
<comment type="similarity">
    <text evidence="1">Belongs to the helicase family. DnaB subfamily.</text>
</comment>
<evidence type="ECO:0000256" key="2">
    <source>
        <dbReference type="ARBA" id="ARBA00022515"/>
    </source>
</evidence>
<dbReference type="PANTHER" id="PTHR30153:SF2">
    <property type="entry name" value="REPLICATIVE DNA HELICASE"/>
    <property type="match status" value="1"/>
</dbReference>
<gene>
    <name evidence="13" type="ORF">LCGC14_1546490</name>
</gene>
<dbReference type="EMBL" id="LAZR01011763">
    <property type="protein sequence ID" value="KKM59970.1"/>
    <property type="molecule type" value="Genomic_DNA"/>
</dbReference>
<dbReference type="PROSITE" id="PS51199">
    <property type="entry name" value="SF4_HELICASE"/>
    <property type="match status" value="1"/>
</dbReference>
<dbReference type="CDD" id="cd00984">
    <property type="entry name" value="DnaB_C"/>
    <property type="match status" value="1"/>
</dbReference>
<dbReference type="Pfam" id="PF03796">
    <property type="entry name" value="DnaB_C"/>
    <property type="match status" value="1"/>
</dbReference>
<evidence type="ECO:0000256" key="5">
    <source>
        <dbReference type="ARBA" id="ARBA00022801"/>
    </source>
</evidence>
<dbReference type="SUPFAM" id="SSF48024">
    <property type="entry name" value="N-terminal domain of DnaB helicase"/>
    <property type="match status" value="1"/>
</dbReference>
<evidence type="ECO:0000256" key="4">
    <source>
        <dbReference type="ARBA" id="ARBA00022741"/>
    </source>
</evidence>
<dbReference type="AlphaFoldDB" id="A0A0F9L7N4"/>
<comment type="catalytic activity">
    <reaction evidence="11">
        <text>ATP + H2O = ADP + phosphate + H(+)</text>
        <dbReference type="Rhea" id="RHEA:13065"/>
        <dbReference type="ChEBI" id="CHEBI:15377"/>
        <dbReference type="ChEBI" id="CHEBI:15378"/>
        <dbReference type="ChEBI" id="CHEBI:30616"/>
        <dbReference type="ChEBI" id="CHEBI:43474"/>
        <dbReference type="ChEBI" id="CHEBI:456216"/>
        <dbReference type="EC" id="5.6.2.3"/>
    </reaction>
</comment>
<dbReference type="GO" id="GO:0005829">
    <property type="term" value="C:cytosol"/>
    <property type="evidence" value="ECO:0007669"/>
    <property type="project" value="TreeGrafter"/>
</dbReference>
<evidence type="ECO:0000256" key="1">
    <source>
        <dbReference type="ARBA" id="ARBA00008428"/>
    </source>
</evidence>
<keyword evidence="2" id="KW-0639">Primosome</keyword>
<feature type="domain" description="SF4 helicase" evidence="12">
    <location>
        <begin position="160"/>
        <end position="425"/>
    </location>
</feature>
<proteinExistence type="inferred from homology"/>
<keyword evidence="3" id="KW-0235">DNA replication</keyword>
<reference evidence="13" key="1">
    <citation type="journal article" date="2015" name="Nature">
        <title>Complex archaea that bridge the gap between prokaryotes and eukaryotes.</title>
        <authorList>
            <person name="Spang A."/>
            <person name="Saw J.H."/>
            <person name="Jorgensen S.L."/>
            <person name="Zaremba-Niedzwiedzka K."/>
            <person name="Martijn J."/>
            <person name="Lind A.E."/>
            <person name="van Eijk R."/>
            <person name="Schleper C."/>
            <person name="Guy L."/>
            <person name="Ettema T.J."/>
        </authorList>
    </citation>
    <scope>NUCLEOTIDE SEQUENCE</scope>
</reference>
<evidence type="ECO:0000256" key="3">
    <source>
        <dbReference type="ARBA" id="ARBA00022705"/>
    </source>
</evidence>
<feature type="non-terminal residue" evidence="13">
    <location>
        <position position="1"/>
    </location>
</feature>
<dbReference type="GO" id="GO:0043139">
    <property type="term" value="F:5'-3' DNA helicase activity"/>
    <property type="evidence" value="ECO:0007669"/>
    <property type="project" value="UniProtKB-EC"/>
</dbReference>
<dbReference type="InterPro" id="IPR007694">
    <property type="entry name" value="DNA_helicase_DnaB-like_C"/>
</dbReference>